<accession>A0AAD9VE76</accession>
<organism evidence="1 2">
    <name type="scientific">Acropora cervicornis</name>
    <name type="common">Staghorn coral</name>
    <dbReference type="NCBI Taxonomy" id="6130"/>
    <lineage>
        <taxon>Eukaryota</taxon>
        <taxon>Metazoa</taxon>
        <taxon>Cnidaria</taxon>
        <taxon>Anthozoa</taxon>
        <taxon>Hexacorallia</taxon>
        <taxon>Scleractinia</taxon>
        <taxon>Astrocoeniina</taxon>
        <taxon>Acroporidae</taxon>
        <taxon>Acropora</taxon>
    </lineage>
</organism>
<keyword evidence="2" id="KW-1185">Reference proteome</keyword>
<evidence type="ECO:0000313" key="1">
    <source>
        <dbReference type="EMBL" id="KAK2571129.1"/>
    </source>
</evidence>
<name>A0AAD9VE76_ACRCE</name>
<protein>
    <submittedName>
        <fullName evidence="1">Uncharacterized protein</fullName>
    </submittedName>
</protein>
<gene>
    <name evidence="1" type="ORF">P5673_003690</name>
</gene>
<reference evidence="1" key="2">
    <citation type="journal article" date="2023" name="Science">
        <title>Genomic signatures of disease resistance in endangered staghorn corals.</title>
        <authorList>
            <person name="Vollmer S.V."/>
            <person name="Selwyn J.D."/>
            <person name="Despard B.A."/>
            <person name="Roesel C.L."/>
        </authorList>
    </citation>
    <scope>NUCLEOTIDE SEQUENCE</scope>
    <source>
        <strain evidence="1">K2</strain>
    </source>
</reference>
<dbReference type="EMBL" id="JARQWQ010000006">
    <property type="protein sequence ID" value="KAK2571129.1"/>
    <property type="molecule type" value="Genomic_DNA"/>
</dbReference>
<sequence>MKTCPTFAKVRKTLAYVLRFINNARKKERKQHEPNFTRRIEEELRESKLQMFKWCQEAIKINTVDQKLMSKPDEQGLLTCI</sequence>
<proteinExistence type="predicted"/>
<comment type="caution">
    <text evidence="1">The sequence shown here is derived from an EMBL/GenBank/DDBJ whole genome shotgun (WGS) entry which is preliminary data.</text>
</comment>
<reference evidence="1" key="1">
    <citation type="journal article" date="2023" name="G3 (Bethesda)">
        <title>Whole genome assembly and annotation of the endangered Caribbean coral Acropora cervicornis.</title>
        <authorList>
            <person name="Selwyn J.D."/>
            <person name="Vollmer S.V."/>
        </authorList>
    </citation>
    <scope>NUCLEOTIDE SEQUENCE</scope>
    <source>
        <strain evidence="1">K2</strain>
    </source>
</reference>
<dbReference type="AlphaFoldDB" id="A0AAD9VE76"/>
<dbReference type="Proteomes" id="UP001249851">
    <property type="component" value="Unassembled WGS sequence"/>
</dbReference>
<evidence type="ECO:0000313" key="2">
    <source>
        <dbReference type="Proteomes" id="UP001249851"/>
    </source>
</evidence>